<dbReference type="Pfam" id="PF22747">
    <property type="entry name" value="Zn_ribbon_DUF2089"/>
    <property type="match status" value="1"/>
</dbReference>
<sequence>MNNVTKKLPYFCPACEAALKVTSLGCEACGTAVSGKFDLPVLAKMSSEDQQFILSFIKSSGSLKEMAQKLSLSYPTVRNMLDDLILKISKDE</sequence>
<organism evidence="3 4">
    <name type="scientific">Dyadobacter psychrotolerans</name>
    <dbReference type="NCBI Taxonomy" id="2541721"/>
    <lineage>
        <taxon>Bacteria</taxon>
        <taxon>Pseudomonadati</taxon>
        <taxon>Bacteroidota</taxon>
        <taxon>Cytophagia</taxon>
        <taxon>Cytophagales</taxon>
        <taxon>Spirosomataceae</taxon>
        <taxon>Dyadobacter</taxon>
    </lineage>
</organism>
<protein>
    <submittedName>
        <fullName evidence="3">DUF2089 family protein</fullName>
    </submittedName>
</protein>
<feature type="domain" description="DUF2089" evidence="1">
    <location>
        <begin position="46"/>
        <end position="89"/>
    </location>
</feature>
<feature type="domain" description="DUF2089" evidence="2">
    <location>
        <begin position="12"/>
        <end position="40"/>
    </location>
</feature>
<dbReference type="OrthoDB" id="9797643at2"/>
<proteinExistence type="predicted"/>
<evidence type="ECO:0000313" key="3">
    <source>
        <dbReference type="EMBL" id="TDE13955.1"/>
    </source>
</evidence>
<reference evidence="3 4" key="1">
    <citation type="submission" date="2019-03" db="EMBL/GenBank/DDBJ databases">
        <title>Dyadobacter AR-3-6 sp. nov., isolated from arctic soil.</title>
        <authorList>
            <person name="Chaudhary D.K."/>
        </authorList>
    </citation>
    <scope>NUCLEOTIDE SEQUENCE [LARGE SCALE GENOMIC DNA]</scope>
    <source>
        <strain evidence="3 4">AR-3-6</strain>
    </source>
</reference>
<gene>
    <name evidence="3" type="ORF">E0F88_17370</name>
</gene>
<keyword evidence="4" id="KW-1185">Reference proteome</keyword>
<evidence type="ECO:0000259" key="1">
    <source>
        <dbReference type="Pfam" id="PF09862"/>
    </source>
</evidence>
<dbReference type="Pfam" id="PF09862">
    <property type="entry name" value="DUF2089"/>
    <property type="match status" value="1"/>
</dbReference>
<dbReference type="Proteomes" id="UP000294850">
    <property type="component" value="Unassembled WGS sequence"/>
</dbReference>
<dbReference type="InterPro" id="IPR053957">
    <property type="entry name" value="DUF2089_Zn_ribbon"/>
</dbReference>
<evidence type="ECO:0000313" key="4">
    <source>
        <dbReference type="Proteomes" id="UP000294850"/>
    </source>
</evidence>
<dbReference type="InterPro" id="IPR018658">
    <property type="entry name" value="DUF2089"/>
</dbReference>
<accession>A0A4R5DS73</accession>
<comment type="caution">
    <text evidence="3">The sequence shown here is derived from an EMBL/GenBank/DDBJ whole genome shotgun (WGS) entry which is preliminary data.</text>
</comment>
<evidence type="ECO:0000259" key="2">
    <source>
        <dbReference type="Pfam" id="PF22747"/>
    </source>
</evidence>
<dbReference type="EMBL" id="SMFL01000006">
    <property type="protein sequence ID" value="TDE13955.1"/>
    <property type="molecule type" value="Genomic_DNA"/>
</dbReference>
<name>A0A4R5DS73_9BACT</name>
<dbReference type="AlphaFoldDB" id="A0A4R5DS73"/>